<dbReference type="PANTHER" id="PTHR44591:SF3">
    <property type="entry name" value="RESPONSE REGULATORY DOMAIN-CONTAINING PROTEIN"/>
    <property type="match status" value="1"/>
</dbReference>
<keyword evidence="1 2" id="KW-0597">Phosphoprotein</keyword>
<dbReference type="GeneID" id="58227286"/>
<dbReference type="SMART" id="SM00448">
    <property type="entry name" value="REC"/>
    <property type="match status" value="1"/>
</dbReference>
<dbReference type="InterPro" id="IPR001789">
    <property type="entry name" value="Sig_transdc_resp-reg_receiver"/>
</dbReference>
<comment type="caution">
    <text evidence="5">The sequence shown here is derived from an EMBL/GenBank/DDBJ whole genome shotgun (WGS) entry which is preliminary data.</text>
</comment>
<dbReference type="PATRIC" id="fig|151081.8.peg.1608"/>
<dbReference type="EMBL" id="JXXZ01000002">
    <property type="protein sequence ID" value="KJZ01770.1"/>
    <property type="molecule type" value="Genomic_DNA"/>
</dbReference>
<dbReference type="InterPro" id="IPR011006">
    <property type="entry name" value="CheY-like_superfamily"/>
</dbReference>
<organism evidence="5 6">
    <name type="scientific">Pseudoalteromonas ruthenica</name>
    <dbReference type="NCBI Taxonomy" id="151081"/>
    <lineage>
        <taxon>Bacteria</taxon>
        <taxon>Pseudomonadati</taxon>
        <taxon>Pseudomonadota</taxon>
        <taxon>Gammaproteobacteria</taxon>
        <taxon>Alteromonadales</taxon>
        <taxon>Pseudoalteromonadaceae</taxon>
        <taxon>Pseudoalteromonas</taxon>
    </lineage>
</organism>
<evidence type="ECO:0000313" key="5">
    <source>
        <dbReference type="EMBL" id="KJZ01770.1"/>
    </source>
</evidence>
<feature type="modified residue" description="4-aspartylphosphate" evidence="2">
    <location>
        <position position="54"/>
    </location>
</feature>
<evidence type="ECO:0000313" key="6">
    <source>
        <dbReference type="Proteomes" id="UP000033664"/>
    </source>
</evidence>
<protein>
    <submittedName>
        <fullName evidence="5">Chemotaxis protein CheY</fullName>
    </submittedName>
</protein>
<feature type="domain" description="Response regulatory" evidence="4">
    <location>
        <begin position="5"/>
        <end position="121"/>
    </location>
</feature>
<dbReference type="GO" id="GO:0000160">
    <property type="term" value="P:phosphorelay signal transduction system"/>
    <property type="evidence" value="ECO:0007669"/>
    <property type="project" value="InterPro"/>
</dbReference>
<feature type="coiled-coil region" evidence="3">
    <location>
        <begin position="110"/>
        <end position="140"/>
    </location>
</feature>
<evidence type="ECO:0000256" key="3">
    <source>
        <dbReference type="SAM" id="Coils"/>
    </source>
</evidence>
<keyword evidence="6" id="KW-1185">Reference proteome</keyword>
<proteinExistence type="predicted"/>
<dbReference type="PROSITE" id="PS50110">
    <property type="entry name" value="RESPONSE_REGULATORY"/>
    <property type="match status" value="1"/>
</dbReference>
<dbReference type="OrthoDB" id="9800897at2"/>
<reference evidence="5 6" key="1">
    <citation type="journal article" date="2015" name="BMC Genomics">
        <title>Genome mining reveals unlocked bioactive potential of marine Gram-negative bacteria.</title>
        <authorList>
            <person name="Machado H."/>
            <person name="Sonnenschein E.C."/>
            <person name="Melchiorsen J."/>
            <person name="Gram L."/>
        </authorList>
    </citation>
    <scope>NUCLEOTIDE SEQUENCE [LARGE SCALE GENOMIC DNA]</scope>
    <source>
        <strain evidence="5 6">S3137</strain>
    </source>
</reference>
<accession>A0A0F4Q326</accession>
<name>A0A0F4Q326_9GAMM</name>
<evidence type="ECO:0000259" key="4">
    <source>
        <dbReference type="PROSITE" id="PS50110"/>
    </source>
</evidence>
<dbReference type="RefSeq" id="WP_022945607.1">
    <property type="nucleotide sequence ID" value="NZ_CP023396.1"/>
</dbReference>
<evidence type="ECO:0000256" key="1">
    <source>
        <dbReference type="ARBA" id="ARBA00022553"/>
    </source>
</evidence>
<evidence type="ECO:0000256" key="2">
    <source>
        <dbReference type="PROSITE-ProRule" id="PRU00169"/>
    </source>
</evidence>
<dbReference type="InterPro" id="IPR050595">
    <property type="entry name" value="Bact_response_regulator"/>
</dbReference>
<dbReference type="eggNOG" id="COG0745">
    <property type="taxonomic scope" value="Bacteria"/>
</dbReference>
<dbReference type="PANTHER" id="PTHR44591">
    <property type="entry name" value="STRESS RESPONSE REGULATOR PROTEIN 1"/>
    <property type="match status" value="1"/>
</dbReference>
<dbReference type="SUPFAM" id="SSF52172">
    <property type="entry name" value="CheY-like"/>
    <property type="match status" value="1"/>
</dbReference>
<dbReference type="AlphaFoldDB" id="A0A0F4Q326"/>
<keyword evidence="3" id="KW-0175">Coiled coil</keyword>
<gene>
    <name evidence="5" type="ORF">TW72_02155</name>
</gene>
<dbReference type="Pfam" id="PF00072">
    <property type="entry name" value="Response_reg"/>
    <property type="match status" value="1"/>
</dbReference>
<dbReference type="Proteomes" id="UP000033664">
    <property type="component" value="Unassembled WGS sequence"/>
</dbReference>
<dbReference type="Gene3D" id="3.40.50.2300">
    <property type="match status" value="1"/>
</dbReference>
<sequence>MTVQRVLAVDDEEYNLEIIEEILDDQGFELKMVDSGPACLAVVGEFKPDIILLDVSMPDMNGYDVCRQLKANPETEDIVVMFVSARGTVEERMEGYAVGAEDYIVKPFSHDELKSKLMKLKGYLDEQEDLQKQVDDATSTAFNAMANSSEMGEIVNFVERIGQIWEPQELGKELLSCLNRFGLQSNAELRLDDGVQHFSLSGGCSPIVVELFDMLKTRGRLHEFSQRLLVNYEKVSLLILNMPEKEPEKHGRIRDHVCFLVSVTEQQLTAIMTKQALQKRQAQLGEAVSRIEAQFRELISAVNQTRSDNEKVFRALQEELEERIPTMGLDDDQEAFIYQKVDDTIQRSVAREESVENLQAAFSRIEQDLAKLLN</sequence>